<evidence type="ECO:0000256" key="7">
    <source>
        <dbReference type="ARBA" id="ARBA00022840"/>
    </source>
</evidence>
<gene>
    <name evidence="13" type="ORF">SELMODRAFT_27259</name>
</gene>
<dbReference type="SMART" id="SM00220">
    <property type="entry name" value="S_TKc"/>
    <property type="match status" value="1"/>
</dbReference>
<dbReference type="Gene3D" id="3.30.200.20">
    <property type="entry name" value="Phosphorylase Kinase, domain 1"/>
    <property type="match status" value="1"/>
</dbReference>
<keyword evidence="7 10" id="KW-0067">ATP-binding</keyword>
<dbReference type="Gramene" id="EFJ35905">
    <property type="protein sequence ID" value="EFJ35905"/>
    <property type="gene ID" value="SELMODRAFT_27259"/>
</dbReference>
<dbReference type="PROSITE" id="PS00107">
    <property type="entry name" value="PROTEIN_KINASE_ATP"/>
    <property type="match status" value="1"/>
</dbReference>
<evidence type="ECO:0000256" key="3">
    <source>
        <dbReference type="ARBA" id="ARBA00022679"/>
    </source>
</evidence>
<keyword evidence="5 10" id="KW-0547">Nucleotide-binding</keyword>
<dbReference type="InParanoid" id="D8QUN9"/>
<keyword evidence="2 11" id="KW-0723">Serine/threonine-protein kinase</keyword>
<sequence>SELPRPFSLHELEVATEKFSREIGSGGFGSVFEGVLADGSRVAVKRVSDSKQVHKLFEAEVVAIISIHHKNLVRLRGFCCPNLLVYEFVANGSLDRWLFDDDKFLDCDARYSIALDIARGLSYLHDGCRTRVLHLDIKPQNILLDEKFRAKISDFGLSRQGELQAVDEMVIRGTPGYMAP</sequence>
<accession>D8QUN9</accession>
<comment type="catalytic activity">
    <reaction evidence="8">
        <text>L-threonyl-[protein] + ATP = O-phospho-L-threonyl-[protein] + ADP + H(+)</text>
        <dbReference type="Rhea" id="RHEA:46608"/>
        <dbReference type="Rhea" id="RHEA-COMP:11060"/>
        <dbReference type="Rhea" id="RHEA-COMP:11605"/>
        <dbReference type="ChEBI" id="CHEBI:15378"/>
        <dbReference type="ChEBI" id="CHEBI:30013"/>
        <dbReference type="ChEBI" id="CHEBI:30616"/>
        <dbReference type="ChEBI" id="CHEBI:61977"/>
        <dbReference type="ChEBI" id="CHEBI:456216"/>
        <dbReference type="EC" id="2.7.11.1"/>
    </reaction>
</comment>
<comment type="catalytic activity">
    <reaction evidence="9">
        <text>L-seryl-[protein] + ATP = O-phospho-L-seryl-[protein] + ADP + H(+)</text>
        <dbReference type="Rhea" id="RHEA:17989"/>
        <dbReference type="Rhea" id="RHEA-COMP:9863"/>
        <dbReference type="Rhea" id="RHEA-COMP:11604"/>
        <dbReference type="ChEBI" id="CHEBI:15378"/>
        <dbReference type="ChEBI" id="CHEBI:29999"/>
        <dbReference type="ChEBI" id="CHEBI:30616"/>
        <dbReference type="ChEBI" id="CHEBI:83421"/>
        <dbReference type="ChEBI" id="CHEBI:456216"/>
        <dbReference type="EC" id="2.7.11.1"/>
    </reaction>
</comment>
<dbReference type="PROSITE" id="PS00108">
    <property type="entry name" value="PROTEIN_KINASE_ST"/>
    <property type="match status" value="1"/>
</dbReference>
<evidence type="ECO:0000256" key="9">
    <source>
        <dbReference type="ARBA" id="ARBA00048679"/>
    </source>
</evidence>
<dbReference type="SUPFAM" id="SSF56112">
    <property type="entry name" value="Protein kinase-like (PK-like)"/>
    <property type="match status" value="1"/>
</dbReference>
<dbReference type="EC" id="2.7.11.1" evidence="1"/>
<dbReference type="InterPro" id="IPR051343">
    <property type="entry name" value="G-type_lectin_kinases/EP1-like"/>
</dbReference>
<dbReference type="InterPro" id="IPR000719">
    <property type="entry name" value="Prot_kinase_dom"/>
</dbReference>
<feature type="binding site" evidence="10">
    <location>
        <position position="45"/>
    </location>
    <ligand>
        <name>ATP</name>
        <dbReference type="ChEBI" id="CHEBI:30616"/>
    </ligand>
</feature>
<keyword evidence="4" id="KW-0732">Signal</keyword>
<dbReference type="GO" id="GO:0004674">
    <property type="term" value="F:protein serine/threonine kinase activity"/>
    <property type="evidence" value="ECO:0007669"/>
    <property type="project" value="UniProtKB-KW"/>
</dbReference>
<reference evidence="13 14" key="1">
    <citation type="journal article" date="2011" name="Science">
        <title>The Selaginella genome identifies genetic changes associated with the evolution of vascular plants.</title>
        <authorList>
            <person name="Banks J.A."/>
            <person name="Nishiyama T."/>
            <person name="Hasebe M."/>
            <person name="Bowman J.L."/>
            <person name="Gribskov M."/>
            <person name="dePamphilis C."/>
            <person name="Albert V.A."/>
            <person name="Aono N."/>
            <person name="Aoyama T."/>
            <person name="Ambrose B.A."/>
            <person name="Ashton N.W."/>
            <person name="Axtell M.J."/>
            <person name="Barker E."/>
            <person name="Barker M.S."/>
            <person name="Bennetzen J.L."/>
            <person name="Bonawitz N.D."/>
            <person name="Chapple C."/>
            <person name="Cheng C."/>
            <person name="Correa L.G."/>
            <person name="Dacre M."/>
            <person name="DeBarry J."/>
            <person name="Dreyer I."/>
            <person name="Elias M."/>
            <person name="Engstrom E.M."/>
            <person name="Estelle M."/>
            <person name="Feng L."/>
            <person name="Finet C."/>
            <person name="Floyd S.K."/>
            <person name="Frommer W.B."/>
            <person name="Fujita T."/>
            <person name="Gramzow L."/>
            <person name="Gutensohn M."/>
            <person name="Harholt J."/>
            <person name="Hattori M."/>
            <person name="Heyl A."/>
            <person name="Hirai T."/>
            <person name="Hiwatashi Y."/>
            <person name="Ishikawa M."/>
            <person name="Iwata M."/>
            <person name="Karol K.G."/>
            <person name="Koehler B."/>
            <person name="Kolukisaoglu U."/>
            <person name="Kubo M."/>
            <person name="Kurata T."/>
            <person name="Lalonde S."/>
            <person name="Li K."/>
            <person name="Li Y."/>
            <person name="Litt A."/>
            <person name="Lyons E."/>
            <person name="Manning G."/>
            <person name="Maruyama T."/>
            <person name="Michael T.P."/>
            <person name="Mikami K."/>
            <person name="Miyazaki S."/>
            <person name="Morinaga S."/>
            <person name="Murata T."/>
            <person name="Mueller-Roeber B."/>
            <person name="Nelson D.R."/>
            <person name="Obara M."/>
            <person name="Oguri Y."/>
            <person name="Olmstead R.G."/>
            <person name="Onodera N."/>
            <person name="Petersen B.L."/>
            <person name="Pils B."/>
            <person name="Prigge M."/>
            <person name="Rensing S.A."/>
            <person name="Riano-Pachon D.M."/>
            <person name="Roberts A.W."/>
            <person name="Sato Y."/>
            <person name="Scheller H.V."/>
            <person name="Schulz B."/>
            <person name="Schulz C."/>
            <person name="Shakirov E.V."/>
            <person name="Shibagaki N."/>
            <person name="Shinohara N."/>
            <person name="Shippen D.E."/>
            <person name="Soerensen I."/>
            <person name="Sotooka R."/>
            <person name="Sugimoto N."/>
            <person name="Sugita M."/>
            <person name="Sumikawa N."/>
            <person name="Tanurdzic M."/>
            <person name="Theissen G."/>
            <person name="Ulvskov P."/>
            <person name="Wakazuki S."/>
            <person name="Weng J.K."/>
            <person name="Willats W.W."/>
            <person name="Wipf D."/>
            <person name="Wolf P.G."/>
            <person name="Yang L."/>
            <person name="Zimmer A.D."/>
            <person name="Zhu Q."/>
            <person name="Mitros T."/>
            <person name="Hellsten U."/>
            <person name="Loque D."/>
            <person name="Otillar R."/>
            <person name="Salamov A."/>
            <person name="Schmutz J."/>
            <person name="Shapiro H."/>
            <person name="Lindquist E."/>
            <person name="Lucas S."/>
            <person name="Rokhsar D."/>
            <person name="Grigoriev I.V."/>
        </authorList>
    </citation>
    <scope>NUCLEOTIDE SEQUENCE [LARGE SCALE GENOMIC DNA]</scope>
</reference>
<protein>
    <recommendedName>
        <fullName evidence="1">non-specific serine/threonine protein kinase</fullName>
        <ecNumber evidence="1">2.7.11.1</ecNumber>
    </recommendedName>
</protein>
<evidence type="ECO:0000256" key="5">
    <source>
        <dbReference type="ARBA" id="ARBA00022741"/>
    </source>
</evidence>
<feature type="non-terminal residue" evidence="13">
    <location>
        <position position="1"/>
    </location>
</feature>
<feature type="domain" description="Protein kinase" evidence="12">
    <location>
        <begin position="17"/>
        <end position="180"/>
    </location>
</feature>
<dbReference type="PANTHER" id="PTHR47976">
    <property type="entry name" value="G-TYPE LECTIN S-RECEPTOR-LIKE SERINE/THREONINE-PROTEIN KINASE SD2-5"/>
    <property type="match status" value="1"/>
</dbReference>
<feature type="non-terminal residue" evidence="13">
    <location>
        <position position="180"/>
    </location>
</feature>
<evidence type="ECO:0000256" key="1">
    <source>
        <dbReference type="ARBA" id="ARBA00012513"/>
    </source>
</evidence>
<dbReference type="GO" id="GO:0005524">
    <property type="term" value="F:ATP binding"/>
    <property type="evidence" value="ECO:0007669"/>
    <property type="project" value="UniProtKB-UniRule"/>
</dbReference>
<evidence type="ECO:0000256" key="6">
    <source>
        <dbReference type="ARBA" id="ARBA00022777"/>
    </source>
</evidence>
<evidence type="ECO:0000256" key="2">
    <source>
        <dbReference type="ARBA" id="ARBA00022527"/>
    </source>
</evidence>
<dbReference type="OMA" id="HISHVET"/>
<evidence type="ECO:0000256" key="10">
    <source>
        <dbReference type="PROSITE-ProRule" id="PRU10141"/>
    </source>
</evidence>
<evidence type="ECO:0000259" key="12">
    <source>
        <dbReference type="PROSITE" id="PS50011"/>
    </source>
</evidence>
<dbReference type="HOGENOM" id="CLU_000288_21_7_1"/>
<dbReference type="Proteomes" id="UP000001514">
    <property type="component" value="Unassembled WGS sequence"/>
</dbReference>
<dbReference type="FunFam" id="1.10.510.10:FF:001023">
    <property type="entry name" value="Os07g0541700 protein"/>
    <property type="match status" value="1"/>
</dbReference>
<evidence type="ECO:0000313" key="14">
    <source>
        <dbReference type="Proteomes" id="UP000001514"/>
    </source>
</evidence>
<evidence type="ECO:0000256" key="8">
    <source>
        <dbReference type="ARBA" id="ARBA00047899"/>
    </source>
</evidence>
<dbReference type="AlphaFoldDB" id="D8QUN9"/>
<dbReference type="Gene3D" id="1.10.510.10">
    <property type="entry name" value="Transferase(Phosphotransferase) domain 1"/>
    <property type="match status" value="1"/>
</dbReference>
<dbReference type="PROSITE" id="PS50011">
    <property type="entry name" value="PROTEIN_KINASE_DOM"/>
    <property type="match status" value="1"/>
</dbReference>
<dbReference type="InterPro" id="IPR011009">
    <property type="entry name" value="Kinase-like_dom_sf"/>
</dbReference>
<dbReference type="FunFam" id="3.30.200.20:FF:000178">
    <property type="entry name" value="serine/threonine-protein kinase PBS1-like"/>
    <property type="match status" value="1"/>
</dbReference>
<evidence type="ECO:0000313" key="13">
    <source>
        <dbReference type="EMBL" id="EFJ35905.1"/>
    </source>
</evidence>
<keyword evidence="6" id="KW-0418">Kinase</keyword>
<dbReference type="eggNOG" id="ENOG502QUNW">
    <property type="taxonomic scope" value="Eukaryota"/>
</dbReference>
<organism evidence="14">
    <name type="scientific">Selaginella moellendorffii</name>
    <name type="common">Spikemoss</name>
    <dbReference type="NCBI Taxonomy" id="88036"/>
    <lineage>
        <taxon>Eukaryota</taxon>
        <taxon>Viridiplantae</taxon>
        <taxon>Streptophyta</taxon>
        <taxon>Embryophyta</taxon>
        <taxon>Tracheophyta</taxon>
        <taxon>Lycopodiopsida</taxon>
        <taxon>Selaginellales</taxon>
        <taxon>Selaginellaceae</taxon>
        <taxon>Selaginella</taxon>
    </lineage>
</organism>
<dbReference type="EMBL" id="GL377567">
    <property type="protein sequence ID" value="EFJ35905.1"/>
    <property type="molecule type" value="Genomic_DNA"/>
</dbReference>
<keyword evidence="3" id="KW-0808">Transferase</keyword>
<dbReference type="Pfam" id="PF00069">
    <property type="entry name" value="Pkinase"/>
    <property type="match status" value="1"/>
</dbReference>
<keyword evidence="14" id="KW-1185">Reference proteome</keyword>
<dbReference type="InterPro" id="IPR017441">
    <property type="entry name" value="Protein_kinase_ATP_BS"/>
</dbReference>
<name>D8QUN9_SELML</name>
<dbReference type="KEGG" id="smo:SELMODRAFT_27259"/>
<dbReference type="PANTHER" id="PTHR47976:SF100">
    <property type="entry name" value="PROTEIN KINASE DOMAIN-CONTAINING PROTEIN"/>
    <property type="match status" value="1"/>
</dbReference>
<comment type="similarity">
    <text evidence="11">Belongs to the protein kinase superfamily.</text>
</comment>
<evidence type="ECO:0000256" key="11">
    <source>
        <dbReference type="RuleBase" id="RU000304"/>
    </source>
</evidence>
<proteinExistence type="inferred from homology"/>
<dbReference type="InterPro" id="IPR008271">
    <property type="entry name" value="Ser/Thr_kinase_AS"/>
</dbReference>
<evidence type="ECO:0000256" key="4">
    <source>
        <dbReference type="ARBA" id="ARBA00022729"/>
    </source>
</evidence>